<accession>A0A6H5ITA0</accession>
<keyword evidence="5" id="KW-1185">Reference proteome</keyword>
<evidence type="ECO:0008006" key="6">
    <source>
        <dbReference type="Google" id="ProtNLM"/>
    </source>
</evidence>
<name>A0A6H5ITA0_9HYME</name>
<feature type="compositionally biased region" description="Basic and acidic residues" evidence="3">
    <location>
        <begin position="201"/>
        <end position="210"/>
    </location>
</feature>
<dbReference type="InterPro" id="IPR001611">
    <property type="entry name" value="Leu-rich_rpt"/>
</dbReference>
<dbReference type="Proteomes" id="UP000479190">
    <property type="component" value="Unassembled WGS sequence"/>
</dbReference>
<protein>
    <recommendedName>
        <fullName evidence="6">U2A'/phosphoprotein 32 family A C-terminal domain-containing protein</fullName>
    </recommendedName>
</protein>
<dbReference type="OrthoDB" id="1517790at2759"/>
<feature type="compositionally biased region" description="Polar residues" evidence="3">
    <location>
        <begin position="211"/>
        <end position="222"/>
    </location>
</feature>
<dbReference type="Gene3D" id="3.80.10.10">
    <property type="entry name" value="Ribonuclease Inhibitor"/>
    <property type="match status" value="1"/>
</dbReference>
<sequence>MVKLTEEMVAARTRVSDCTSVKKLNCWGTELTDVSILRKMPNVEVLSLSVNNISSLADFQNCVDLKDLFIRKNNIKDLNEVCYLQRLTNLKNLWLGENPCAEVEGYRLSVLKTLPNLQKLDDKIVTPEEVQTAALQGKSLVHPLSMCQSEISYPQSVNSCSDDKNQSIESPKSRDSEEMNKKSYITETSKTHHASNEYAYEKNVEGEESPRPSSAQSKQNISNRKIDKNSNILSAVLCLVKELDYPSLEVVEMAVRSRLDEFEE</sequence>
<dbReference type="PANTHER" id="PTHR18849">
    <property type="entry name" value="LEUCINE RICH REPEAT PROTEIN"/>
    <property type="match status" value="1"/>
</dbReference>
<feature type="compositionally biased region" description="Basic and acidic residues" evidence="3">
    <location>
        <begin position="161"/>
        <end position="180"/>
    </location>
</feature>
<dbReference type="GO" id="GO:0007010">
    <property type="term" value="P:cytoskeleton organization"/>
    <property type="evidence" value="ECO:0007669"/>
    <property type="project" value="TreeGrafter"/>
</dbReference>
<dbReference type="Pfam" id="PF12799">
    <property type="entry name" value="LRR_4"/>
    <property type="match status" value="1"/>
</dbReference>
<dbReference type="InterPro" id="IPR025875">
    <property type="entry name" value="Leu-rich_rpt_4"/>
</dbReference>
<dbReference type="InterPro" id="IPR032675">
    <property type="entry name" value="LRR_dom_sf"/>
</dbReference>
<dbReference type="PROSITE" id="PS51450">
    <property type="entry name" value="LRR"/>
    <property type="match status" value="1"/>
</dbReference>
<evidence type="ECO:0000313" key="5">
    <source>
        <dbReference type="Proteomes" id="UP000479190"/>
    </source>
</evidence>
<dbReference type="SUPFAM" id="SSF52058">
    <property type="entry name" value="L domain-like"/>
    <property type="match status" value="1"/>
</dbReference>
<keyword evidence="2" id="KW-0677">Repeat</keyword>
<reference evidence="4 5" key="1">
    <citation type="submission" date="2020-02" db="EMBL/GenBank/DDBJ databases">
        <authorList>
            <person name="Ferguson B K."/>
        </authorList>
    </citation>
    <scope>NUCLEOTIDE SEQUENCE [LARGE SCALE GENOMIC DNA]</scope>
</reference>
<feature type="region of interest" description="Disordered" evidence="3">
    <location>
        <begin position="201"/>
        <end position="222"/>
    </location>
</feature>
<gene>
    <name evidence="4" type="ORF">TBRA_LOCUS13251</name>
</gene>
<dbReference type="PANTHER" id="PTHR18849:SF0">
    <property type="entry name" value="CILIA- AND FLAGELLA-ASSOCIATED PROTEIN 410-RELATED"/>
    <property type="match status" value="1"/>
</dbReference>
<evidence type="ECO:0000256" key="3">
    <source>
        <dbReference type="SAM" id="MobiDB-lite"/>
    </source>
</evidence>
<dbReference type="EMBL" id="CADCXV010001127">
    <property type="protein sequence ID" value="CAB0041585.1"/>
    <property type="molecule type" value="Genomic_DNA"/>
</dbReference>
<feature type="region of interest" description="Disordered" evidence="3">
    <location>
        <begin position="155"/>
        <end position="180"/>
    </location>
</feature>
<dbReference type="GO" id="GO:0036064">
    <property type="term" value="C:ciliary basal body"/>
    <property type="evidence" value="ECO:0007669"/>
    <property type="project" value="UniProtKB-ARBA"/>
</dbReference>
<dbReference type="FunFam" id="3.80.10.10:FF:000094">
    <property type="entry name" value="protein C21orf2 isoform X1"/>
    <property type="match status" value="1"/>
</dbReference>
<dbReference type="GO" id="GO:0097733">
    <property type="term" value="C:photoreceptor cell cilium"/>
    <property type="evidence" value="ECO:0007669"/>
    <property type="project" value="UniProtKB-ARBA"/>
</dbReference>
<dbReference type="AlphaFoldDB" id="A0A6H5ITA0"/>
<evidence type="ECO:0000256" key="1">
    <source>
        <dbReference type="ARBA" id="ARBA00022614"/>
    </source>
</evidence>
<evidence type="ECO:0000313" key="4">
    <source>
        <dbReference type="EMBL" id="CAB0041585.1"/>
    </source>
</evidence>
<proteinExistence type="predicted"/>
<evidence type="ECO:0000256" key="2">
    <source>
        <dbReference type="ARBA" id="ARBA00022737"/>
    </source>
</evidence>
<organism evidence="4 5">
    <name type="scientific">Trichogramma brassicae</name>
    <dbReference type="NCBI Taxonomy" id="86971"/>
    <lineage>
        <taxon>Eukaryota</taxon>
        <taxon>Metazoa</taxon>
        <taxon>Ecdysozoa</taxon>
        <taxon>Arthropoda</taxon>
        <taxon>Hexapoda</taxon>
        <taxon>Insecta</taxon>
        <taxon>Pterygota</taxon>
        <taxon>Neoptera</taxon>
        <taxon>Endopterygota</taxon>
        <taxon>Hymenoptera</taxon>
        <taxon>Apocrita</taxon>
        <taxon>Proctotrupomorpha</taxon>
        <taxon>Chalcidoidea</taxon>
        <taxon>Trichogrammatidae</taxon>
        <taxon>Trichogramma</taxon>
    </lineage>
</organism>
<keyword evidence="1" id="KW-0433">Leucine-rich repeat</keyword>